<dbReference type="InterPro" id="IPR009003">
    <property type="entry name" value="Peptidase_S1_PA"/>
</dbReference>
<dbReference type="STRING" id="1643428.GCA_001442855_01352"/>
<reference evidence="7" key="1">
    <citation type="submission" date="2015-11" db="EMBL/GenBank/DDBJ databases">
        <authorList>
            <person name="Varghese N."/>
        </authorList>
    </citation>
    <scope>NUCLEOTIDE SEQUENCE [LARGE SCALE GENOMIC DNA]</scope>
</reference>
<dbReference type="InterPro" id="IPR036034">
    <property type="entry name" value="PDZ_sf"/>
</dbReference>
<dbReference type="PRINTS" id="PR00834">
    <property type="entry name" value="PROTEASES2C"/>
</dbReference>
<organism evidence="6 7">
    <name type="scientific">Candidatus Thermokryptus mobilis</name>
    <dbReference type="NCBI Taxonomy" id="1643428"/>
    <lineage>
        <taxon>Bacteria</taxon>
        <taxon>Pseudomonadati</taxon>
        <taxon>Candidatus Kryptoniota</taxon>
        <taxon>Candidatus Thermokryptus</taxon>
    </lineage>
</organism>
<keyword evidence="4" id="KW-1133">Transmembrane helix</keyword>
<keyword evidence="7" id="KW-1185">Reference proteome</keyword>
<evidence type="ECO:0000259" key="5">
    <source>
        <dbReference type="PROSITE" id="PS50106"/>
    </source>
</evidence>
<dbReference type="GO" id="GO:0006508">
    <property type="term" value="P:proteolysis"/>
    <property type="evidence" value="ECO:0007669"/>
    <property type="project" value="UniProtKB-KW"/>
</dbReference>
<evidence type="ECO:0000256" key="1">
    <source>
        <dbReference type="ARBA" id="ARBA00010541"/>
    </source>
</evidence>
<name>A0A0S4N4D8_9BACT</name>
<dbReference type="Gene3D" id="2.40.10.120">
    <property type="match status" value="1"/>
</dbReference>
<accession>A0A0S4N4D8</accession>
<dbReference type="PANTHER" id="PTHR22939">
    <property type="entry name" value="SERINE PROTEASE FAMILY S1C HTRA-RELATED"/>
    <property type="match status" value="1"/>
</dbReference>
<dbReference type="AlphaFoldDB" id="A0A0S4N4D8"/>
<sequence length="411" mass="45366">MNSAVKKRKVSVMFLLSFFIVLLVGILTGYSLNPLVAKFLNEGLNARVENTSDKFYLEAKHDENSHYDVSQELYDIRHNAITKAVAKASSGVVGINVTAIEEYTDPFFKFFEDDPFFRYFFGDRFKYRVPVRSLGSGFIISPDGYIVTNDHVIGNAREIIVTLSTGEKYKAKVVGKDYVSDIAVLKIEAGKKLPYLVLGNSDDIIIGEWVIAMGNPFGLFELGNQPTVTVGVISAVKMNLHSVGGRIYRDMIQTDAAINSGNSGGPLLNALGEVIGINTVIYTPNQGNVGVGFAIPINRAKAIINELIKKGKIDRNFKIGMRVQTLDENLARYFKLPKVEGVIVTDVVSGSPAQKAGFKEGDLIVEVNNEPIKDDQTLIEIIQMAKVGDVLNFKVLRDGREIFIKMKLEKS</sequence>
<dbReference type="RefSeq" id="WP_235894709.1">
    <property type="nucleotide sequence ID" value="NZ_FAOO01000009.1"/>
</dbReference>
<dbReference type="SMART" id="SM00228">
    <property type="entry name" value="PDZ"/>
    <property type="match status" value="1"/>
</dbReference>
<keyword evidence="3" id="KW-0378">Hydrolase</keyword>
<dbReference type="SUPFAM" id="SSF50156">
    <property type="entry name" value="PDZ domain-like"/>
    <property type="match status" value="1"/>
</dbReference>
<dbReference type="PROSITE" id="PS50106">
    <property type="entry name" value="PDZ"/>
    <property type="match status" value="1"/>
</dbReference>
<proteinExistence type="inferred from homology"/>
<dbReference type="Pfam" id="PF13180">
    <property type="entry name" value="PDZ_2"/>
    <property type="match status" value="1"/>
</dbReference>
<protein>
    <submittedName>
        <fullName evidence="6">Serine protease Do</fullName>
    </submittedName>
</protein>
<dbReference type="InterPro" id="IPR001940">
    <property type="entry name" value="Peptidase_S1C"/>
</dbReference>
<dbReference type="GO" id="GO:0004252">
    <property type="term" value="F:serine-type endopeptidase activity"/>
    <property type="evidence" value="ECO:0007669"/>
    <property type="project" value="InterPro"/>
</dbReference>
<dbReference type="Proteomes" id="UP000320623">
    <property type="component" value="Unassembled WGS sequence"/>
</dbReference>
<keyword evidence="4" id="KW-0812">Transmembrane</keyword>
<dbReference type="InterPro" id="IPR001478">
    <property type="entry name" value="PDZ"/>
</dbReference>
<dbReference type="Pfam" id="PF13365">
    <property type="entry name" value="Trypsin_2"/>
    <property type="match status" value="1"/>
</dbReference>
<keyword evidence="2 6" id="KW-0645">Protease</keyword>
<keyword evidence="4" id="KW-0472">Membrane</keyword>
<dbReference type="SUPFAM" id="SSF50494">
    <property type="entry name" value="Trypsin-like serine proteases"/>
    <property type="match status" value="1"/>
</dbReference>
<evidence type="ECO:0000313" key="7">
    <source>
        <dbReference type="Proteomes" id="UP000320623"/>
    </source>
</evidence>
<evidence type="ECO:0000256" key="4">
    <source>
        <dbReference type="SAM" id="Phobius"/>
    </source>
</evidence>
<evidence type="ECO:0000256" key="2">
    <source>
        <dbReference type="ARBA" id="ARBA00022670"/>
    </source>
</evidence>
<comment type="similarity">
    <text evidence="1">Belongs to the peptidase S1C family.</text>
</comment>
<evidence type="ECO:0000313" key="6">
    <source>
        <dbReference type="EMBL" id="CUU06030.1"/>
    </source>
</evidence>
<dbReference type="EMBL" id="FAOO01000009">
    <property type="protein sequence ID" value="CUU06030.1"/>
    <property type="molecule type" value="Genomic_DNA"/>
</dbReference>
<dbReference type="PANTHER" id="PTHR22939:SF129">
    <property type="entry name" value="SERINE PROTEASE HTRA2, MITOCHONDRIAL"/>
    <property type="match status" value="1"/>
</dbReference>
<feature type="transmembrane region" description="Helical" evidence="4">
    <location>
        <begin position="12"/>
        <end position="32"/>
    </location>
</feature>
<gene>
    <name evidence="6" type="ORF">JGI1_01381</name>
</gene>
<dbReference type="Gene3D" id="2.30.42.10">
    <property type="match status" value="1"/>
</dbReference>
<feature type="domain" description="PDZ" evidence="5">
    <location>
        <begin position="307"/>
        <end position="399"/>
    </location>
</feature>
<evidence type="ECO:0000256" key="3">
    <source>
        <dbReference type="ARBA" id="ARBA00022801"/>
    </source>
</evidence>